<evidence type="ECO:0000313" key="1">
    <source>
        <dbReference type="EMBL" id="KAI5670307.1"/>
    </source>
</evidence>
<dbReference type="EMBL" id="CM044703">
    <property type="protein sequence ID" value="KAI5670307.1"/>
    <property type="molecule type" value="Genomic_DNA"/>
</dbReference>
<proteinExistence type="predicted"/>
<keyword evidence="2" id="KW-1185">Reference proteome</keyword>
<gene>
    <name evidence="1" type="ORF">M9H77_10671</name>
</gene>
<protein>
    <submittedName>
        <fullName evidence="1">Uncharacterized protein</fullName>
    </submittedName>
</protein>
<reference evidence="2" key="1">
    <citation type="journal article" date="2023" name="Nat. Plants">
        <title>Single-cell RNA sequencing provides a high-resolution roadmap for understanding the multicellular compartmentation of specialized metabolism.</title>
        <authorList>
            <person name="Sun S."/>
            <person name="Shen X."/>
            <person name="Li Y."/>
            <person name="Li Y."/>
            <person name="Wang S."/>
            <person name="Li R."/>
            <person name="Zhang H."/>
            <person name="Shen G."/>
            <person name="Guo B."/>
            <person name="Wei J."/>
            <person name="Xu J."/>
            <person name="St-Pierre B."/>
            <person name="Chen S."/>
            <person name="Sun C."/>
        </authorList>
    </citation>
    <scope>NUCLEOTIDE SEQUENCE [LARGE SCALE GENOMIC DNA]</scope>
</reference>
<evidence type="ECO:0000313" key="2">
    <source>
        <dbReference type="Proteomes" id="UP001060085"/>
    </source>
</evidence>
<accession>A0ACC0BCD6</accession>
<organism evidence="1 2">
    <name type="scientific">Catharanthus roseus</name>
    <name type="common">Madagascar periwinkle</name>
    <name type="synonym">Vinca rosea</name>
    <dbReference type="NCBI Taxonomy" id="4058"/>
    <lineage>
        <taxon>Eukaryota</taxon>
        <taxon>Viridiplantae</taxon>
        <taxon>Streptophyta</taxon>
        <taxon>Embryophyta</taxon>
        <taxon>Tracheophyta</taxon>
        <taxon>Spermatophyta</taxon>
        <taxon>Magnoliopsida</taxon>
        <taxon>eudicotyledons</taxon>
        <taxon>Gunneridae</taxon>
        <taxon>Pentapetalae</taxon>
        <taxon>asterids</taxon>
        <taxon>lamiids</taxon>
        <taxon>Gentianales</taxon>
        <taxon>Apocynaceae</taxon>
        <taxon>Rauvolfioideae</taxon>
        <taxon>Vinceae</taxon>
        <taxon>Catharanthinae</taxon>
        <taxon>Catharanthus</taxon>
    </lineage>
</organism>
<comment type="caution">
    <text evidence="1">The sequence shown here is derived from an EMBL/GenBank/DDBJ whole genome shotgun (WGS) entry which is preliminary data.</text>
</comment>
<dbReference type="Proteomes" id="UP001060085">
    <property type="component" value="Linkage Group LG03"/>
</dbReference>
<sequence length="145" mass="15845">MYRSASTNRVTDDHYSSATSASSKVSAALRALSLEANELPVYEPLSETAKKERSRLKFAENAVHLIPVVLLLCAFILWFFCNPDIDVPTTIGSTRGARVEGFTIEATDVDSDGTQTGNLPLELGDLDLTKQDQQHKNSFLGNKSP</sequence>
<name>A0ACC0BCD6_CATRO</name>